<dbReference type="Proteomes" id="UP000186817">
    <property type="component" value="Unassembled WGS sequence"/>
</dbReference>
<keyword evidence="1" id="KW-0812">Transmembrane</keyword>
<evidence type="ECO:0000313" key="3">
    <source>
        <dbReference type="Proteomes" id="UP000186817"/>
    </source>
</evidence>
<protein>
    <submittedName>
        <fullName evidence="2">Uncharacterized protein</fullName>
    </submittedName>
</protein>
<keyword evidence="1" id="KW-1133">Transmembrane helix</keyword>
<name>A0A1Q9D7H0_SYMMI</name>
<gene>
    <name evidence="2" type="ORF">AK812_SmicGene27174</name>
</gene>
<reference evidence="2 3" key="1">
    <citation type="submission" date="2016-02" db="EMBL/GenBank/DDBJ databases">
        <title>Genome analysis of coral dinoflagellate symbionts highlights evolutionary adaptations to a symbiotic lifestyle.</title>
        <authorList>
            <person name="Aranda M."/>
            <person name="Li Y."/>
            <person name="Liew Y.J."/>
            <person name="Baumgarten S."/>
            <person name="Simakov O."/>
            <person name="Wilson M."/>
            <person name="Piel J."/>
            <person name="Ashoor H."/>
            <person name="Bougouffa S."/>
            <person name="Bajic V.B."/>
            <person name="Ryu T."/>
            <person name="Ravasi T."/>
            <person name="Bayer T."/>
            <person name="Micklem G."/>
            <person name="Kim H."/>
            <person name="Bhak J."/>
            <person name="Lajeunesse T.C."/>
            <person name="Voolstra C.R."/>
        </authorList>
    </citation>
    <scope>NUCLEOTIDE SEQUENCE [LARGE SCALE GENOMIC DNA]</scope>
    <source>
        <strain evidence="2 3">CCMP2467</strain>
    </source>
</reference>
<keyword evidence="3" id="KW-1185">Reference proteome</keyword>
<evidence type="ECO:0000256" key="1">
    <source>
        <dbReference type="SAM" id="Phobius"/>
    </source>
</evidence>
<dbReference type="OrthoDB" id="427401at2759"/>
<comment type="caution">
    <text evidence="2">The sequence shown here is derived from an EMBL/GenBank/DDBJ whole genome shotgun (WGS) entry which is preliminary data.</text>
</comment>
<dbReference type="AlphaFoldDB" id="A0A1Q9D7H0"/>
<feature type="transmembrane region" description="Helical" evidence="1">
    <location>
        <begin position="218"/>
        <end position="243"/>
    </location>
</feature>
<dbReference type="EMBL" id="LSRX01000677">
    <property type="protein sequence ID" value="OLP91162.1"/>
    <property type="molecule type" value="Genomic_DNA"/>
</dbReference>
<proteinExistence type="predicted"/>
<organism evidence="2 3">
    <name type="scientific">Symbiodinium microadriaticum</name>
    <name type="common">Dinoflagellate</name>
    <name type="synonym">Zooxanthella microadriatica</name>
    <dbReference type="NCBI Taxonomy" id="2951"/>
    <lineage>
        <taxon>Eukaryota</taxon>
        <taxon>Sar</taxon>
        <taxon>Alveolata</taxon>
        <taxon>Dinophyceae</taxon>
        <taxon>Suessiales</taxon>
        <taxon>Symbiodiniaceae</taxon>
        <taxon>Symbiodinium</taxon>
    </lineage>
</organism>
<sequence length="925" mass="101497">MTGRHRPSSECAANQAIGFLRIFVCLLQERALSHTGLKRLAVGLETALVLDNPKGLCSILAQREHELLAELLEAAVKQCMVVALTRTVGKHYKALPELDDFILYTGHIWRILDMSVPLLDAETFTLYMPVLYKMASEGWIPLSSSLYSQGSAEQDQAGLEADQQSPRHKIEGYNDEDEEAPAVVGPKLDSRGRMQLATQRKVDIGCRRCVLQVLGDGYLLAAVALVVEVTMVMVMVIVAVMAVSSDFRFRNRVKDSSGSQEVFLEKATVVVVAQSIHFDSFVCVDLLPMLVRILRQSPEPFEEGSFVVGPCLPPHMPDVLRISEQGAQLIRAEARTREAVEASAGAIFRSGIALPDAAFAGIEAGIRRCFIHLLSRAAHAEGKCMCPDPSAVANPDLYGDPGACVHAKPALVYALAFLLQRFDDHKLMIELGGGLICEQIKQEMPHRIQALLGGRRETKPKALNARGKSQELATEIHCVISLVLLSGSKGREYEQLVAGALDFANDLQFEGRSKIQREMPGLAGILRSALDLECQQALAPFSTKVAQFASLKPKPLVMENHVTIRVHVEFPDALMKRGLESFRRILTGPLDVLISELAASTSQAMIALASSCYARSLSGFLELCRIAYLHRGILEMPSVMPFLGLARSSYSARQGAQGRRNKEKRLVIPASTKVVSEVFSKSTLQGLLYVSARSTLDPEEAISFRKVLSGPRAQSFQADQSRVQKAAIERMAEEVAHTGITPTQSKELSNIFDLFPAEFGAKVSKDGSIVKNWRDHVTFYCHHASRLQRQRGSAEISSISKCRHMVVEQGYTGAPGFLQDLEAGDWPMKEDKVQQGMIGVCSTVLLPTPAQQAAMRAAIGQSERSEDTSETLFLPEAKILAGAAIARLLCLPDAYRYIQDRRAAKHSVSMFSQHGHPALFDRTFS</sequence>
<evidence type="ECO:0000313" key="2">
    <source>
        <dbReference type="EMBL" id="OLP91162.1"/>
    </source>
</evidence>
<accession>A0A1Q9D7H0</accession>
<keyword evidence="1" id="KW-0472">Membrane</keyword>